<protein>
    <recommendedName>
        <fullName evidence="3">DUF3848 domain-containing protein</fullName>
    </recommendedName>
</protein>
<dbReference type="Proteomes" id="UP000775500">
    <property type="component" value="Unassembled WGS sequence"/>
</dbReference>
<evidence type="ECO:0000313" key="1">
    <source>
        <dbReference type="EMBL" id="MBM6831099.1"/>
    </source>
</evidence>
<keyword evidence="2" id="KW-1185">Reference proteome</keyword>
<reference evidence="1 2" key="1">
    <citation type="journal article" date="2021" name="Sci. Rep.">
        <title>The distribution of antibiotic resistance genes in chicken gut microbiota commensals.</title>
        <authorList>
            <person name="Juricova H."/>
            <person name="Matiasovicova J."/>
            <person name="Kubasova T."/>
            <person name="Cejkova D."/>
            <person name="Rychlik I."/>
        </authorList>
    </citation>
    <scope>NUCLEOTIDE SEQUENCE [LARGE SCALE GENOMIC DNA]</scope>
    <source>
        <strain evidence="1 2">An423</strain>
    </source>
</reference>
<dbReference type="RefSeq" id="WP_204685133.1">
    <property type="nucleotide sequence ID" value="NZ_JACJLU010000002.1"/>
</dbReference>
<sequence length="130" mass="15669">MNKTSRNIEKEKNIIDYLYNAIQKIQGVTQDLFDKQNQNQIDNLEFYFYCIGNDIYYNLHRYENIFSDRLDLLDLWYKRYEDLHDSIEFVCPILKNSGKIPSSEFDKINQKIYLFLSACNELENRLLCSL</sequence>
<comment type="caution">
    <text evidence="1">The sequence shown here is derived from an EMBL/GenBank/DDBJ whole genome shotgun (WGS) entry which is preliminary data.</text>
</comment>
<name>A0ABS2FMY3_9FIRM</name>
<gene>
    <name evidence="1" type="ORF">H5982_03110</name>
</gene>
<accession>A0ABS2FMY3</accession>
<organism evidence="1 2">
    <name type="scientific">Faecalicoccus acidiformans</name>
    <dbReference type="NCBI Taxonomy" id="915173"/>
    <lineage>
        <taxon>Bacteria</taxon>
        <taxon>Bacillati</taxon>
        <taxon>Bacillota</taxon>
        <taxon>Erysipelotrichia</taxon>
        <taxon>Erysipelotrichales</taxon>
        <taxon>Erysipelotrichaceae</taxon>
        <taxon>Faecalicoccus</taxon>
    </lineage>
</organism>
<dbReference type="EMBL" id="JACJLU010000002">
    <property type="protein sequence ID" value="MBM6831099.1"/>
    <property type="molecule type" value="Genomic_DNA"/>
</dbReference>
<proteinExistence type="predicted"/>
<evidence type="ECO:0008006" key="3">
    <source>
        <dbReference type="Google" id="ProtNLM"/>
    </source>
</evidence>
<evidence type="ECO:0000313" key="2">
    <source>
        <dbReference type="Proteomes" id="UP000775500"/>
    </source>
</evidence>